<name>A0A7E4ZUU9_PANRE</name>
<organism evidence="1 2">
    <name type="scientific">Panagrellus redivivus</name>
    <name type="common">Microworm</name>
    <dbReference type="NCBI Taxonomy" id="6233"/>
    <lineage>
        <taxon>Eukaryota</taxon>
        <taxon>Metazoa</taxon>
        <taxon>Ecdysozoa</taxon>
        <taxon>Nematoda</taxon>
        <taxon>Chromadorea</taxon>
        <taxon>Rhabditida</taxon>
        <taxon>Tylenchina</taxon>
        <taxon>Panagrolaimomorpha</taxon>
        <taxon>Panagrolaimoidea</taxon>
        <taxon>Panagrolaimidae</taxon>
        <taxon>Panagrellus</taxon>
    </lineage>
</organism>
<dbReference type="WBParaSite" id="Pan_g18647.t1">
    <property type="protein sequence ID" value="Pan_g18647.t1"/>
    <property type="gene ID" value="Pan_g18647"/>
</dbReference>
<reference evidence="2" key="2">
    <citation type="submission" date="2020-10" db="UniProtKB">
        <authorList>
            <consortium name="WormBaseParasite"/>
        </authorList>
    </citation>
    <scope>IDENTIFICATION</scope>
</reference>
<protein>
    <submittedName>
        <fullName evidence="2">C-type lectin domain-containing protein</fullName>
    </submittedName>
</protein>
<evidence type="ECO:0000313" key="2">
    <source>
        <dbReference type="WBParaSite" id="Pan_g18647.t1"/>
    </source>
</evidence>
<keyword evidence="1" id="KW-1185">Reference proteome</keyword>
<sequence>MIKNLMRSNKFTFHQAKQLSPKTSAQPVSEAVCLPNVKANLHRIILVSYFRTLALMISFKTHLITLQMPKSLLVLVVSRSQDCVSSHLDNDRAHTLCRQYGGIINPHGGTCGMMAMYDM</sequence>
<dbReference type="AlphaFoldDB" id="A0A7E4ZUU9"/>
<evidence type="ECO:0000313" key="1">
    <source>
        <dbReference type="Proteomes" id="UP000492821"/>
    </source>
</evidence>
<proteinExistence type="predicted"/>
<accession>A0A7E4ZUU9</accession>
<dbReference type="Proteomes" id="UP000492821">
    <property type="component" value="Unassembled WGS sequence"/>
</dbReference>
<reference evidence="1" key="1">
    <citation type="journal article" date="2013" name="Genetics">
        <title>The draft genome and transcriptome of Panagrellus redivivus are shaped by the harsh demands of a free-living lifestyle.</title>
        <authorList>
            <person name="Srinivasan J."/>
            <person name="Dillman A.R."/>
            <person name="Macchietto M.G."/>
            <person name="Heikkinen L."/>
            <person name="Lakso M."/>
            <person name="Fracchia K.M."/>
            <person name="Antoshechkin I."/>
            <person name="Mortazavi A."/>
            <person name="Wong G."/>
            <person name="Sternberg P.W."/>
        </authorList>
    </citation>
    <scope>NUCLEOTIDE SEQUENCE [LARGE SCALE GENOMIC DNA]</scope>
    <source>
        <strain evidence="1">MT8872</strain>
    </source>
</reference>